<gene>
    <name evidence="1" type="ORF">C481_19921</name>
</gene>
<keyword evidence="2" id="KW-1185">Reference proteome</keyword>
<comment type="caution">
    <text evidence="1">The sequence shown here is derived from an EMBL/GenBank/DDBJ whole genome shotgun (WGS) entry which is preliminary data.</text>
</comment>
<protein>
    <submittedName>
        <fullName evidence="1">Uncharacterized protein</fullName>
    </submittedName>
</protein>
<sequence>MDVSLAKKGGVYEVHTESRNFYDVAAETSTCLDWQRYDPKRAVRICVASISKLRQGTSQDQTNIVLSRNRNSSQIRYCRLSVAVELNQNHNIKIK</sequence>
<dbReference type="EMBL" id="AOIO01000041">
    <property type="protein sequence ID" value="ELY97355.1"/>
    <property type="molecule type" value="Genomic_DNA"/>
</dbReference>
<accession>M0AF20</accession>
<dbReference type="eggNOG" id="arCOG07773">
    <property type="taxonomic scope" value="Archaea"/>
</dbReference>
<reference evidence="1 2" key="1">
    <citation type="journal article" date="2014" name="PLoS Genet.">
        <title>Phylogenetically driven sequencing of extremely halophilic archaea reveals strategies for static and dynamic osmo-response.</title>
        <authorList>
            <person name="Becker E.A."/>
            <person name="Seitzer P.M."/>
            <person name="Tritt A."/>
            <person name="Larsen D."/>
            <person name="Krusor M."/>
            <person name="Yao A.I."/>
            <person name="Wu D."/>
            <person name="Madern D."/>
            <person name="Eisen J.A."/>
            <person name="Darling A.E."/>
            <person name="Facciotti M.T."/>
        </authorList>
    </citation>
    <scope>NUCLEOTIDE SEQUENCE [LARGE SCALE GENOMIC DNA]</scope>
    <source>
        <strain evidence="1 2">DSM 12278</strain>
    </source>
</reference>
<dbReference type="AlphaFoldDB" id="M0AF20"/>
<dbReference type="Proteomes" id="UP000011554">
    <property type="component" value="Unassembled WGS sequence"/>
</dbReference>
<name>M0AF20_NATA1</name>
<proteinExistence type="predicted"/>
<evidence type="ECO:0000313" key="2">
    <source>
        <dbReference type="Proteomes" id="UP000011554"/>
    </source>
</evidence>
<organism evidence="1 2">
    <name type="scientific">Natrialba asiatica (strain ATCC 700177 / DSM 12278 / JCM 9576 / FERM P-10747 / NBRC 102637 / 172P1)</name>
    <dbReference type="NCBI Taxonomy" id="29540"/>
    <lineage>
        <taxon>Archaea</taxon>
        <taxon>Methanobacteriati</taxon>
        <taxon>Methanobacteriota</taxon>
        <taxon>Stenosarchaea group</taxon>
        <taxon>Halobacteria</taxon>
        <taxon>Halobacteriales</taxon>
        <taxon>Natrialbaceae</taxon>
        <taxon>Natrialba</taxon>
    </lineage>
</organism>
<evidence type="ECO:0000313" key="1">
    <source>
        <dbReference type="EMBL" id="ELY97355.1"/>
    </source>
</evidence>